<gene>
    <name evidence="1" type="primary">Acey_s0830.g2573</name>
    <name evidence="1" type="ORF">Y032_0830g2573</name>
</gene>
<dbReference type="EMBL" id="JARK01000430">
    <property type="protein sequence ID" value="EYC37066.1"/>
    <property type="molecule type" value="Genomic_DNA"/>
</dbReference>
<proteinExistence type="predicted"/>
<sequence length="303" mass="35358">MPFIFRPKHRPSRTITTAKGKITYEEIDEKVFRPNNYRLVKHTYPVPTLEFIDKPSCAKTFNDWLAIAKASNPFGKPPRQHSKELENEFLLNGYSLRQEKYSDNRAVRKPVVWDQITEWMKVPERNLSSISHYGQDAMAVHYALQDYPVTNMTGIVLGSEKPWVEVMALRNGAKELWTVEYQETKVVGTNQILIFNPIEFAERWKEYGDPVDPIGDLREIQKIACLLKPGALFYLAFERGQDAVLFNIHRVYGRMRLAMVMTGFEWVATYRGFSPYAIVMQRVHLEYTHPSSHPQDLFVLRKR</sequence>
<dbReference type="AlphaFoldDB" id="A0A016WBW5"/>
<accession>A0A016WBW5</accession>
<dbReference type="Proteomes" id="UP000024635">
    <property type="component" value="Unassembled WGS sequence"/>
</dbReference>
<evidence type="ECO:0000313" key="2">
    <source>
        <dbReference type="Proteomes" id="UP000024635"/>
    </source>
</evidence>
<dbReference type="Pfam" id="PF03269">
    <property type="entry name" value="DUF268"/>
    <property type="match status" value="1"/>
</dbReference>
<dbReference type="InterPro" id="IPR004951">
    <property type="entry name" value="DUF268_CAE_spp"/>
</dbReference>
<dbReference type="OrthoDB" id="428346at2759"/>
<comment type="caution">
    <text evidence="1">The sequence shown here is derived from an EMBL/GenBank/DDBJ whole genome shotgun (WGS) entry which is preliminary data.</text>
</comment>
<evidence type="ECO:0000313" key="1">
    <source>
        <dbReference type="EMBL" id="EYC37066.1"/>
    </source>
</evidence>
<keyword evidence="2" id="KW-1185">Reference proteome</keyword>
<organism evidence="1 2">
    <name type="scientific">Ancylostoma ceylanicum</name>
    <dbReference type="NCBI Taxonomy" id="53326"/>
    <lineage>
        <taxon>Eukaryota</taxon>
        <taxon>Metazoa</taxon>
        <taxon>Ecdysozoa</taxon>
        <taxon>Nematoda</taxon>
        <taxon>Chromadorea</taxon>
        <taxon>Rhabditida</taxon>
        <taxon>Rhabditina</taxon>
        <taxon>Rhabditomorpha</taxon>
        <taxon>Strongyloidea</taxon>
        <taxon>Ancylostomatidae</taxon>
        <taxon>Ancylostomatinae</taxon>
        <taxon>Ancylostoma</taxon>
    </lineage>
</organism>
<protein>
    <submittedName>
        <fullName evidence="1">Uncharacterized protein</fullName>
    </submittedName>
</protein>
<name>A0A016WBW5_9BILA</name>
<reference evidence="2" key="1">
    <citation type="journal article" date="2015" name="Nat. Genet.">
        <title>The genome and transcriptome of the zoonotic hookworm Ancylostoma ceylanicum identify infection-specific gene families.</title>
        <authorList>
            <person name="Schwarz E.M."/>
            <person name="Hu Y."/>
            <person name="Antoshechkin I."/>
            <person name="Miller M.M."/>
            <person name="Sternberg P.W."/>
            <person name="Aroian R.V."/>
        </authorList>
    </citation>
    <scope>NUCLEOTIDE SEQUENCE</scope>
    <source>
        <strain evidence="2">HY135</strain>
    </source>
</reference>